<gene>
    <name evidence="2" type="ORF">CCACVL1_13725</name>
</gene>
<feature type="compositionally biased region" description="Basic and acidic residues" evidence="1">
    <location>
        <begin position="218"/>
        <end position="229"/>
    </location>
</feature>
<dbReference type="AlphaFoldDB" id="A0A1R3I9Y2"/>
<reference evidence="2 3" key="1">
    <citation type="submission" date="2013-09" db="EMBL/GenBank/DDBJ databases">
        <title>Corchorus capsularis genome sequencing.</title>
        <authorList>
            <person name="Alam M."/>
            <person name="Haque M.S."/>
            <person name="Islam M.S."/>
            <person name="Emdad E.M."/>
            <person name="Islam M.M."/>
            <person name="Ahmed B."/>
            <person name="Halim A."/>
            <person name="Hossen Q.M.M."/>
            <person name="Hossain M.Z."/>
            <person name="Ahmed R."/>
            <person name="Khan M.M."/>
            <person name="Islam R."/>
            <person name="Rashid M.M."/>
            <person name="Khan S.A."/>
            <person name="Rahman M.S."/>
            <person name="Alam M."/>
        </authorList>
    </citation>
    <scope>NUCLEOTIDE SEQUENCE [LARGE SCALE GENOMIC DNA]</scope>
    <source>
        <strain evidence="3">cv. CVL-1</strain>
        <tissue evidence="2">Whole seedling</tissue>
    </source>
</reference>
<evidence type="ECO:0000313" key="2">
    <source>
        <dbReference type="EMBL" id="OMO79358.1"/>
    </source>
</evidence>
<dbReference type="Gramene" id="OMO79358">
    <property type="protein sequence ID" value="OMO79358"/>
    <property type="gene ID" value="CCACVL1_13725"/>
</dbReference>
<comment type="caution">
    <text evidence="2">The sequence shown here is derived from an EMBL/GenBank/DDBJ whole genome shotgun (WGS) entry which is preliminary data.</text>
</comment>
<sequence>MGSVDSRPAAFLGHVDSQLLRGRVVGSVDSRPAAFLDHVDSQLLRGGAVANAIVSGERHGEANSRFLGVLVPTGKEAEEIVESRTGLITRRLREDSLNPEIADLVSGIGPIILGAGQGQKETSDLGLDFNPIGPLASNETGYKRCKSNSTDDFGPDIYSATEPVFQFQAAAEEKTSSPLFVLGSGSNQEAKTTRKWRKLARGSVQKPDNKQATQSATKEGKKRALMEVS</sequence>
<name>A0A1R3I9Y2_COCAP</name>
<dbReference type="EMBL" id="AWWV01010410">
    <property type="protein sequence ID" value="OMO79358.1"/>
    <property type="molecule type" value="Genomic_DNA"/>
</dbReference>
<keyword evidence="3" id="KW-1185">Reference proteome</keyword>
<evidence type="ECO:0000313" key="3">
    <source>
        <dbReference type="Proteomes" id="UP000188268"/>
    </source>
</evidence>
<accession>A0A1R3I9Y2</accession>
<evidence type="ECO:0000256" key="1">
    <source>
        <dbReference type="SAM" id="MobiDB-lite"/>
    </source>
</evidence>
<dbReference type="Proteomes" id="UP000188268">
    <property type="component" value="Unassembled WGS sequence"/>
</dbReference>
<protein>
    <submittedName>
        <fullName evidence="2">Uncharacterized protein</fullName>
    </submittedName>
</protein>
<organism evidence="2 3">
    <name type="scientific">Corchorus capsularis</name>
    <name type="common">Jute</name>
    <dbReference type="NCBI Taxonomy" id="210143"/>
    <lineage>
        <taxon>Eukaryota</taxon>
        <taxon>Viridiplantae</taxon>
        <taxon>Streptophyta</taxon>
        <taxon>Embryophyta</taxon>
        <taxon>Tracheophyta</taxon>
        <taxon>Spermatophyta</taxon>
        <taxon>Magnoliopsida</taxon>
        <taxon>eudicotyledons</taxon>
        <taxon>Gunneridae</taxon>
        <taxon>Pentapetalae</taxon>
        <taxon>rosids</taxon>
        <taxon>malvids</taxon>
        <taxon>Malvales</taxon>
        <taxon>Malvaceae</taxon>
        <taxon>Grewioideae</taxon>
        <taxon>Apeibeae</taxon>
        <taxon>Corchorus</taxon>
    </lineage>
</organism>
<proteinExistence type="predicted"/>
<feature type="region of interest" description="Disordered" evidence="1">
    <location>
        <begin position="182"/>
        <end position="229"/>
    </location>
</feature>